<feature type="transmembrane region" description="Helical" evidence="1">
    <location>
        <begin position="252"/>
        <end position="275"/>
    </location>
</feature>
<dbReference type="InterPro" id="IPR019422">
    <property type="entry name" value="7TM_GPCR_serpentine_rcpt_Srh"/>
</dbReference>
<dbReference type="PANTHER" id="PTHR46891">
    <property type="entry name" value="SERPENTINE RECEPTOR, CLASS H-RELATED"/>
    <property type="match status" value="1"/>
</dbReference>
<dbReference type="EnsemblMetazoa" id="CJA14270b.1">
    <property type="protein sequence ID" value="CJA14270b.1"/>
    <property type="gene ID" value="WBGene00133474"/>
</dbReference>
<feature type="transmembrane region" description="Helical" evidence="1">
    <location>
        <begin position="60"/>
        <end position="78"/>
    </location>
</feature>
<protein>
    <submittedName>
        <fullName evidence="2">Uncharacterized protein</fullName>
    </submittedName>
</protein>
<dbReference type="OMA" id="ADPRHWK"/>
<organism evidence="2 3">
    <name type="scientific">Caenorhabditis japonica</name>
    <dbReference type="NCBI Taxonomy" id="281687"/>
    <lineage>
        <taxon>Eukaryota</taxon>
        <taxon>Metazoa</taxon>
        <taxon>Ecdysozoa</taxon>
        <taxon>Nematoda</taxon>
        <taxon>Chromadorea</taxon>
        <taxon>Rhabditida</taxon>
        <taxon>Rhabditina</taxon>
        <taxon>Rhabditomorpha</taxon>
        <taxon>Rhabditoidea</taxon>
        <taxon>Rhabditidae</taxon>
        <taxon>Peloderinae</taxon>
        <taxon>Caenorhabditis</taxon>
    </lineage>
</organism>
<sequence length="338" mass="38143">MKKPLLNCSMEQLNSSSAFALFRLSPMLNLPIYLLAAMFIGTSRSKMVRAVRWQYIRQIVVNYVFIVIVAVAVCPVLVPPIPGYFVMGVLAHFQVNVALPMVLMTLSAISVAFTILQLAKHQVKILSDLRFTRKFELAVKIVLRLFHGSYLLMIITSISILPVLTIQNELDSFRNACFDYFHNPRVLCPQMFVADPRHWKILVTYSTTLLFGAYCSVTGLSSVVTCLLMIYESRHMVSKETLIMQRNFSAALIYQALVYVTFIIVPVGIISSLFYMQVPLPENGVHLLLMVCAQGGVNNLMHIVPRVWKWCRSKAKKSGSVPRNKVKMWSTTGSIIVT</sequence>
<feature type="transmembrane region" description="Helical" evidence="1">
    <location>
        <begin position="209"/>
        <end position="231"/>
    </location>
</feature>
<reference evidence="2" key="2">
    <citation type="submission" date="2022-06" db="UniProtKB">
        <authorList>
            <consortium name="EnsemblMetazoa"/>
        </authorList>
    </citation>
    <scope>IDENTIFICATION</scope>
    <source>
        <strain evidence="2">DF5081</strain>
    </source>
</reference>
<proteinExistence type="predicted"/>
<dbReference type="AlphaFoldDB" id="A0A8R1HWX9"/>
<evidence type="ECO:0000313" key="3">
    <source>
        <dbReference type="Proteomes" id="UP000005237"/>
    </source>
</evidence>
<dbReference type="PANTHER" id="PTHR46891:SF8">
    <property type="entry name" value="SERPENTINE RECEPTOR, CLASS H"/>
    <property type="match status" value="1"/>
</dbReference>
<keyword evidence="1" id="KW-0812">Transmembrane</keyword>
<evidence type="ECO:0000256" key="1">
    <source>
        <dbReference type="SAM" id="Phobius"/>
    </source>
</evidence>
<feature type="transmembrane region" description="Helical" evidence="1">
    <location>
        <begin position="141"/>
        <end position="164"/>
    </location>
</feature>
<feature type="transmembrane region" description="Helical" evidence="1">
    <location>
        <begin position="98"/>
        <end position="120"/>
    </location>
</feature>
<dbReference type="Proteomes" id="UP000005237">
    <property type="component" value="Unassembled WGS sequence"/>
</dbReference>
<keyword evidence="1" id="KW-1133">Transmembrane helix</keyword>
<accession>A0A8R1HWX9</accession>
<keyword evidence="1" id="KW-0472">Membrane</keyword>
<feature type="transmembrane region" description="Helical" evidence="1">
    <location>
        <begin position="20"/>
        <end position="40"/>
    </location>
</feature>
<keyword evidence="3" id="KW-1185">Reference proteome</keyword>
<reference evidence="3" key="1">
    <citation type="submission" date="2010-08" db="EMBL/GenBank/DDBJ databases">
        <authorList>
            <consortium name="Caenorhabditis japonica Sequencing Consortium"/>
            <person name="Wilson R.K."/>
        </authorList>
    </citation>
    <scope>NUCLEOTIDE SEQUENCE [LARGE SCALE GENOMIC DNA]</scope>
    <source>
        <strain evidence="3">DF5081</strain>
    </source>
</reference>
<feature type="transmembrane region" description="Helical" evidence="1">
    <location>
        <begin position="287"/>
        <end position="308"/>
    </location>
</feature>
<dbReference type="Pfam" id="PF10318">
    <property type="entry name" value="7TM_GPCR_Srh"/>
    <property type="match status" value="1"/>
</dbReference>
<name>A0A8R1HWX9_CAEJA</name>
<evidence type="ECO:0000313" key="2">
    <source>
        <dbReference type="EnsemblMetazoa" id="CJA14270b.1"/>
    </source>
</evidence>